<dbReference type="AlphaFoldDB" id="A0A381S310"/>
<dbReference type="GO" id="GO:0004553">
    <property type="term" value="F:hydrolase activity, hydrolyzing O-glycosyl compounds"/>
    <property type="evidence" value="ECO:0007669"/>
    <property type="project" value="TreeGrafter"/>
</dbReference>
<dbReference type="Gene3D" id="3.40.50.1820">
    <property type="entry name" value="alpha/beta hydrolase"/>
    <property type="match status" value="1"/>
</dbReference>
<organism evidence="3">
    <name type="scientific">marine metagenome</name>
    <dbReference type="NCBI Taxonomy" id="408172"/>
    <lineage>
        <taxon>unclassified sequences</taxon>
        <taxon>metagenomes</taxon>
        <taxon>ecological metagenomes</taxon>
    </lineage>
</organism>
<dbReference type="InterPro" id="IPR022742">
    <property type="entry name" value="Hydrolase_4"/>
</dbReference>
<sequence length="294" mass="31889">MAYLTPVGRCLSGGQRRCETARLYDYADRAAVGDRPVSTPVTMAKTEFILNAAAQKLAYVFEPGRAPCVVFLSGYRSDMSGTKAQYLADLCRAQGHAMLRLDYSGHGASGGQFENGSISAWTQDALTVIKAAVDGPLILVGSSMGGWIMLHVALALGPQISGMIGIAAAPDFTRDLMWRDLTAEQRDTLNCDGVILLDSEYDPEGYPVTKAFIEDGEKNLLMENPIDINCPVRLIQGMLDTEVPWETAVQLSQALTTSDVRVCLVKNGDHRLSEDVQLQLLGSTLEEVLESLNQ</sequence>
<name>A0A381S310_9ZZZZ</name>
<dbReference type="InterPro" id="IPR052382">
    <property type="entry name" value="ABHD10_acyl-thioesterase"/>
</dbReference>
<reference evidence="3" key="1">
    <citation type="submission" date="2018-05" db="EMBL/GenBank/DDBJ databases">
        <authorList>
            <person name="Lanie J.A."/>
            <person name="Ng W.-L."/>
            <person name="Kazmierczak K.M."/>
            <person name="Andrzejewski T.M."/>
            <person name="Davidsen T.M."/>
            <person name="Wayne K.J."/>
            <person name="Tettelin H."/>
            <person name="Glass J.I."/>
            <person name="Rusch D."/>
            <person name="Podicherti R."/>
            <person name="Tsui H.-C.T."/>
            <person name="Winkler M.E."/>
        </authorList>
    </citation>
    <scope>NUCLEOTIDE SEQUENCE</scope>
</reference>
<proteinExistence type="predicted"/>
<dbReference type="Pfam" id="PF12146">
    <property type="entry name" value="Hydrolase_4"/>
    <property type="match status" value="1"/>
</dbReference>
<dbReference type="SUPFAM" id="SSF53474">
    <property type="entry name" value="alpha/beta-Hydrolases"/>
    <property type="match status" value="1"/>
</dbReference>
<feature type="domain" description="Serine aminopeptidase S33" evidence="2">
    <location>
        <begin position="68"/>
        <end position="171"/>
    </location>
</feature>
<gene>
    <name evidence="3" type="ORF">METZ01_LOCUS51330</name>
</gene>
<dbReference type="InterPro" id="IPR029058">
    <property type="entry name" value="AB_hydrolase_fold"/>
</dbReference>
<protein>
    <recommendedName>
        <fullName evidence="2">Serine aminopeptidase S33 domain-containing protein</fullName>
    </recommendedName>
</protein>
<dbReference type="PANTHER" id="PTHR16138:SF7">
    <property type="entry name" value="PALMITOYL-PROTEIN THIOESTERASE ABHD10, MITOCHONDRIAL"/>
    <property type="match status" value="1"/>
</dbReference>
<dbReference type="PANTHER" id="PTHR16138">
    <property type="entry name" value="MYCOPHENOLIC ACID ACYL-GLUCURONIDE ESTERASE, MITOCHONDRIAL"/>
    <property type="match status" value="1"/>
</dbReference>
<keyword evidence="1" id="KW-0378">Hydrolase</keyword>
<evidence type="ECO:0000256" key="1">
    <source>
        <dbReference type="ARBA" id="ARBA00022801"/>
    </source>
</evidence>
<accession>A0A381S310</accession>
<evidence type="ECO:0000313" key="3">
    <source>
        <dbReference type="EMBL" id="SUZ98476.1"/>
    </source>
</evidence>
<dbReference type="EMBL" id="UINC01002608">
    <property type="protein sequence ID" value="SUZ98476.1"/>
    <property type="molecule type" value="Genomic_DNA"/>
</dbReference>
<evidence type="ECO:0000259" key="2">
    <source>
        <dbReference type="Pfam" id="PF12146"/>
    </source>
</evidence>